<proteinExistence type="predicted"/>
<dbReference type="Gene3D" id="3.40.50.1820">
    <property type="entry name" value="alpha/beta hydrolase"/>
    <property type="match status" value="1"/>
</dbReference>
<dbReference type="GO" id="GO:0016020">
    <property type="term" value="C:membrane"/>
    <property type="evidence" value="ECO:0007669"/>
    <property type="project" value="TreeGrafter"/>
</dbReference>
<dbReference type="OrthoDB" id="2498029at2759"/>
<dbReference type="EMBL" id="KZ680214">
    <property type="protein sequence ID" value="PTB65787.1"/>
    <property type="molecule type" value="Genomic_DNA"/>
</dbReference>
<dbReference type="Pfam" id="PF12146">
    <property type="entry name" value="Hydrolase_4"/>
    <property type="match status" value="1"/>
</dbReference>
<evidence type="ECO:0000313" key="3">
    <source>
        <dbReference type="Proteomes" id="UP000241546"/>
    </source>
</evidence>
<dbReference type="InterPro" id="IPR029058">
    <property type="entry name" value="AB_hydrolase_fold"/>
</dbReference>
<dbReference type="PRINTS" id="PR00111">
    <property type="entry name" value="ABHYDROLASE"/>
</dbReference>
<sequence length="273" mass="28943">MPFLKLQDRDRQLYYNFAAPQNAASDSTKITTLVLIHGLGSSSSFYAPVIPRLVEAGYSCLALDSHGSGLTKLTGEGGSIDTIIDDVGAAISALNIPPSRAVIVGHSMGGLVAPEATLRYHFAGTVLLGSIFPNEALTTNLKARIVKVQQDGMDALVDAIPKVGTAPTSTPLQRAFIRALLLAQTPEGYIANCKAACNASTPEYASIKTPLLFVVGAQDVVCPLTVSKKIYDDWGSADKHLKILDGTGHWYCIEAPEKVGDAIVEFTDGLKVE</sequence>
<keyword evidence="2" id="KW-0378">Hydrolase</keyword>
<dbReference type="PRINTS" id="PR00412">
    <property type="entry name" value="EPOXHYDRLASE"/>
</dbReference>
<dbReference type="AlphaFoldDB" id="A0A2T4B8X9"/>
<dbReference type="InterPro" id="IPR050266">
    <property type="entry name" value="AB_hydrolase_sf"/>
</dbReference>
<name>A0A2T4B8X9_9HYPO</name>
<dbReference type="InterPro" id="IPR000639">
    <property type="entry name" value="Epox_hydrolase-like"/>
</dbReference>
<accession>A0A2T4B8X9</accession>
<reference evidence="3" key="1">
    <citation type="submission" date="2016-07" db="EMBL/GenBank/DDBJ databases">
        <title>Multiple horizontal gene transfer events from other fungi enriched the ability of initially mycotrophic Trichoderma (Ascomycota) to feed on dead plant biomass.</title>
        <authorList>
            <consortium name="DOE Joint Genome Institute"/>
            <person name="Atanasova L."/>
            <person name="Chenthamara K."/>
            <person name="Zhang J."/>
            <person name="Grujic M."/>
            <person name="Henrissat B."/>
            <person name="Kuo A."/>
            <person name="Aerts A."/>
            <person name="Salamov A."/>
            <person name="Lipzen A."/>
            <person name="Labutti K."/>
            <person name="Barry K."/>
            <person name="Miao Y."/>
            <person name="Rahimi M.J."/>
            <person name="Shen Q."/>
            <person name="Grigoriev I.V."/>
            <person name="Kubicek C.P."/>
            <person name="Druzhinina I.S."/>
        </authorList>
    </citation>
    <scope>NUCLEOTIDE SEQUENCE [LARGE SCALE GENOMIC DNA]</scope>
    <source>
        <strain evidence="3">TUCIM 6016</strain>
    </source>
</reference>
<dbReference type="PANTHER" id="PTHR43798">
    <property type="entry name" value="MONOACYLGLYCEROL LIPASE"/>
    <property type="match status" value="1"/>
</dbReference>
<dbReference type="InterPro" id="IPR022742">
    <property type="entry name" value="Hydrolase_4"/>
</dbReference>
<evidence type="ECO:0000259" key="1">
    <source>
        <dbReference type="Pfam" id="PF12146"/>
    </source>
</evidence>
<keyword evidence="3" id="KW-1185">Reference proteome</keyword>
<feature type="domain" description="Serine aminopeptidase S33" evidence="1">
    <location>
        <begin position="32"/>
        <end position="253"/>
    </location>
</feature>
<dbReference type="GeneID" id="36598779"/>
<gene>
    <name evidence="2" type="ORF">BBK36DRAFT_1120137</name>
</gene>
<organism evidence="2 3">
    <name type="scientific">Trichoderma citrinoviride</name>
    <dbReference type="NCBI Taxonomy" id="58853"/>
    <lineage>
        <taxon>Eukaryota</taxon>
        <taxon>Fungi</taxon>
        <taxon>Dikarya</taxon>
        <taxon>Ascomycota</taxon>
        <taxon>Pezizomycotina</taxon>
        <taxon>Sordariomycetes</taxon>
        <taxon>Hypocreomycetidae</taxon>
        <taxon>Hypocreales</taxon>
        <taxon>Hypocreaceae</taxon>
        <taxon>Trichoderma</taxon>
    </lineage>
</organism>
<dbReference type="SUPFAM" id="SSF53474">
    <property type="entry name" value="alpha/beta-Hydrolases"/>
    <property type="match status" value="1"/>
</dbReference>
<dbReference type="InterPro" id="IPR000073">
    <property type="entry name" value="AB_hydrolase_1"/>
</dbReference>
<dbReference type="RefSeq" id="XP_024749107.1">
    <property type="nucleotide sequence ID" value="XM_024890661.1"/>
</dbReference>
<dbReference type="GO" id="GO:0047372">
    <property type="term" value="F:monoacylglycerol lipase activity"/>
    <property type="evidence" value="ECO:0007669"/>
    <property type="project" value="TreeGrafter"/>
</dbReference>
<dbReference type="PANTHER" id="PTHR43798:SF5">
    <property type="entry name" value="MONOACYLGLYCEROL LIPASE ABHD6"/>
    <property type="match status" value="1"/>
</dbReference>
<protein>
    <submittedName>
        <fullName evidence="2">Alpha/beta-hydrolase</fullName>
    </submittedName>
</protein>
<dbReference type="GO" id="GO:0046464">
    <property type="term" value="P:acylglycerol catabolic process"/>
    <property type="evidence" value="ECO:0007669"/>
    <property type="project" value="TreeGrafter"/>
</dbReference>
<dbReference type="Proteomes" id="UP000241546">
    <property type="component" value="Unassembled WGS sequence"/>
</dbReference>
<evidence type="ECO:0000313" key="2">
    <source>
        <dbReference type="EMBL" id="PTB65787.1"/>
    </source>
</evidence>